<dbReference type="SMART" id="SM00638">
    <property type="entry name" value="LPD_N"/>
    <property type="match status" value="1"/>
</dbReference>
<dbReference type="PANTHER" id="PTHR23345">
    <property type="entry name" value="VITELLOGENIN-RELATED"/>
    <property type="match status" value="1"/>
</dbReference>
<evidence type="ECO:0000256" key="3">
    <source>
        <dbReference type="PROSITE-ProRule" id="PRU00557"/>
    </source>
</evidence>
<feature type="domain" description="Vitellogenin" evidence="6">
    <location>
        <begin position="44"/>
        <end position="644"/>
    </location>
</feature>
<dbReference type="GO" id="GO:0005319">
    <property type="term" value="F:lipid transporter activity"/>
    <property type="evidence" value="ECO:0007669"/>
    <property type="project" value="InterPro"/>
</dbReference>
<keyword evidence="9" id="KW-1185">Reference proteome</keyword>
<keyword evidence="2" id="KW-0325">Glycoprotein</keyword>
<dbReference type="Pfam" id="PF00094">
    <property type="entry name" value="VWD"/>
    <property type="match status" value="1"/>
</dbReference>
<dbReference type="Gene3D" id="1.25.10.20">
    <property type="entry name" value="Vitellinogen, superhelical"/>
    <property type="match status" value="1"/>
</dbReference>
<organism evidence="8 9">
    <name type="scientific">Glossina brevipalpis</name>
    <dbReference type="NCBI Taxonomy" id="37001"/>
    <lineage>
        <taxon>Eukaryota</taxon>
        <taxon>Metazoa</taxon>
        <taxon>Ecdysozoa</taxon>
        <taxon>Arthropoda</taxon>
        <taxon>Hexapoda</taxon>
        <taxon>Insecta</taxon>
        <taxon>Pterygota</taxon>
        <taxon>Neoptera</taxon>
        <taxon>Endopterygota</taxon>
        <taxon>Diptera</taxon>
        <taxon>Brachycera</taxon>
        <taxon>Muscomorpha</taxon>
        <taxon>Hippoboscoidea</taxon>
        <taxon>Glossinidae</taxon>
        <taxon>Glossina</taxon>
    </lineage>
</organism>
<dbReference type="InterPro" id="IPR015819">
    <property type="entry name" value="Lipid_transp_b-sht_shell"/>
</dbReference>
<evidence type="ECO:0000259" key="6">
    <source>
        <dbReference type="PROSITE" id="PS51211"/>
    </source>
</evidence>
<dbReference type="PROSITE" id="PS51233">
    <property type="entry name" value="VWFD"/>
    <property type="match status" value="1"/>
</dbReference>
<comment type="caution">
    <text evidence="3">Lacks conserved residue(s) required for the propagation of feature annotation.</text>
</comment>
<dbReference type="InterPro" id="IPR001747">
    <property type="entry name" value="Vitellogenin_N"/>
</dbReference>
<keyword evidence="4" id="KW-0175">Coiled coil</keyword>
<dbReference type="SUPFAM" id="SSF56968">
    <property type="entry name" value="Lipovitellin-phosvitin complex, beta-sheet shell regions"/>
    <property type="match status" value="2"/>
</dbReference>
<dbReference type="SUPFAM" id="SSF48431">
    <property type="entry name" value="Lipovitellin-phosvitin complex, superhelical domain"/>
    <property type="match status" value="1"/>
</dbReference>
<reference evidence="8" key="2">
    <citation type="submission" date="2020-05" db="UniProtKB">
        <authorList>
            <consortium name="EnsemblMetazoa"/>
        </authorList>
    </citation>
    <scope>IDENTIFICATION</scope>
    <source>
        <strain evidence="8">IAEA</strain>
    </source>
</reference>
<dbReference type="SMART" id="SM01169">
    <property type="entry name" value="DUF1943"/>
    <property type="match status" value="1"/>
</dbReference>
<dbReference type="Gene3D" id="2.20.50.20">
    <property type="entry name" value="Lipovitellin. Chain A, domain 3"/>
    <property type="match status" value="1"/>
</dbReference>
<dbReference type="Proteomes" id="UP000091820">
    <property type="component" value="Unassembled WGS sequence"/>
</dbReference>
<evidence type="ECO:0000256" key="5">
    <source>
        <dbReference type="SAM" id="SignalP"/>
    </source>
</evidence>
<feature type="signal peptide" evidence="5">
    <location>
        <begin position="1"/>
        <end position="27"/>
    </location>
</feature>
<evidence type="ECO:0008006" key="10">
    <source>
        <dbReference type="Google" id="ProtNLM"/>
    </source>
</evidence>
<evidence type="ECO:0000313" key="8">
    <source>
        <dbReference type="EnsemblMetazoa" id="GBRI028066-PA"/>
    </source>
</evidence>
<feature type="domain" description="VWFD" evidence="7">
    <location>
        <begin position="2770"/>
        <end position="2935"/>
    </location>
</feature>
<dbReference type="InterPro" id="IPR015816">
    <property type="entry name" value="Vitellinogen_b-sht_N"/>
</dbReference>
<evidence type="ECO:0000256" key="4">
    <source>
        <dbReference type="SAM" id="Coils"/>
    </source>
</evidence>
<feature type="coiled-coil region" evidence="4">
    <location>
        <begin position="2591"/>
        <end position="2639"/>
    </location>
</feature>
<dbReference type="PROSITE" id="PS51211">
    <property type="entry name" value="VITELLOGENIN"/>
    <property type="match status" value="1"/>
</dbReference>
<dbReference type="Gene3D" id="2.20.80.10">
    <property type="entry name" value="Lipovitellin-phosvitin complex, chain A, domain 4"/>
    <property type="match status" value="1"/>
</dbReference>
<dbReference type="InterPro" id="IPR001846">
    <property type="entry name" value="VWF_type-D"/>
</dbReference>
<dbReference type="Pfam" id="PF09172">
    <property type="entry name" value="Vit_open_b-sht"/>
    <property type="match status" value="1"/>
</dbReference>
<dbReference type="InterPro" id="IPR050733">
    <property type="entry name" value="Vitellogenin/Apolipophorin"/>
</dbReference>
<dbReference type="InterPro" id="IPR011030">
    <property type="entry name" value="Lipovitellin_superhlx_dom"/>
</dbReference>
<evidence type="ECO:0000259" key="7">
    <source>
        <dbReference type="PROSITE" id="PS51233"/>
    </source>
</evidence>
<evidence type="ECO:0000256" key="2">
    <source>
        <dbReference type="ARBA" id="ARBA00023180"/>
    </source>
</evidence>
<dbReference type="Pfam" id="PF01347">
    <property type="entry name" value="Vitellogenin_N"/>
    <property type="match status" value="1"/>
</dbReference>
<dbReference type="STRING" id="37001.A0A1A9WQC0"/>
<dbReference type="PANTHER" id="PTHR23345:SF36">
    <property type="entry name" value="APOLIPOPHORINS"/>
    <property type="match status" value="1"/>
</dbReference>
<sequence>MASTETNILLNILFAICIFNSLKIIKTESSCKSVCTEDENLLKYRDNHVYEYVFDSAMTVGVKTGDGSQTDDTSLKITGVARVFAESNCGYTLQIGAFKVSASEAIQKKITQNIQKPVHFTMSNGNLSSELCIADGGENSYSLNIKRAIVSMFQSNPEAKHETDVFGECITRSSVSKVGPITIVNKSRNLNSCKYRQVVKSGFILNIVDTKSKSGLDTNVLLDANFAKESKIENGIVSSVEATEEYTFGEKVVANAGVDVYAKVKTSMRAKSLTGSPATAPACGSRVASIIFQEPDTYPAKNLAALKSAFGELMQHVEGHVKLGTANGFVELIRLMRASDTDVLMELGAFSHPNKDLVRRVYLDALFRTGTSESARAIIKQFNKMNEKEKIIAMEALKLVKIVDKDTLNLAANLINPNAPKETYLAIGTLVSNFCARNSCHQGEIDAIFKKISDTLKKTHCKANTKNEENRLLFLLKGIENAEHLAKMVTSSLVECVGSGRSNRIRTAALQAFSSANCDISLQEKAMELLRDHNEDSEVRIKAFLAVIKCPSAEVAKELTSIINSEPVHQVGGFITSTLKLIRDSTDESRSAQRQHFENIRISKKFPIDLRRYSYHGEISENLLGSSVDYKLIYSQTGFLPRSCALNVKTNIFGMDFNVLETNLRMENVENILEFLMGPKGLINENLNGMLKLDEYTHPAARRRRSIADETAKAAKRYKSYGTKATNDVNLDLSLKLFGSEMIFLSLGDDLPNSFDDIYKQVSLAIDKIKDELTSYEKVFTNHDMFMDTTFIYPTTLGIPLEVSGQGFAATKINFGISMDIDSLFTQGGYLNKKYKCKLEPSMDVNLILGIGFNAYVLSTGVSTSINMHSAAGNAVEFAIINDGAGIDMEFELPREKIEFINIKVKNSFYTQEQDKPADKRLILKDNKDQSGTKVEGCYNQLESLGIKPCVSTLGKFRSEENGGLSPEYMISFYVMSVKKFNLKGYRNDAEDGVGQWKLDYTTPEKVHDTSLTVEIGTKSRFYGRVSVENAKHHYGLQAGIHNDDHELVWYVQHEEDKDIRKSKLGFLKNGNEYRPVIEVQTLNGGISDELNGYKVDGRVIVVAEDPQLGTKKFNFDNLQVISKENERTIINGVASVGKSSLNAKLHLTIPKDSTYIVEGNFEVGEVYSAGFFVSDEHSPDLIYGASTSVRVTEQLFNIDVLAKCGKYQLATNGELEQFKEDDSSSIPSSKFASSVSVKYSEKNLVFLKLSGLTEGENKFEIVADMNTQIHKAKKAGSLNVKFAAHQRAKNDYSLSVNGKLNDDFIYLTSTCDVIGNQFHLDNSLSTSTGTLITLKGKVNQSPKLISLSNPDLAVDLQGTTRFGNKDSQSKWNIKIDGTQDKTVADFSFVRNNNEVLKVNFEKTLLQEKLTSAKLNVLATDLLDAKVDLKINKIGKGELVAVIDSSKLKKQMEVNSKFHLENPKYDIEMVLVYDKEKKLFVKSDNVIDRIAQIYQTKTTLQSGGKETSLDANAVIKSNGYMDGEIDASFALTCPEGHVIDGTYKQKMNTNAKTGIAHGNVEINLNDHLPASEQKRSLTLISKVDKLDTKKKEFLINSEAVYTNSLNQKLQVVVQAKNLAKQKSNAVIQFSTKVSGDLIKSPIAANLVVDEFSPAHAVFTSDVKYGSTIQAYFNGNYNLNDSDKPGTFEVQMQIQKPDSVWKTFDLSTKGLYQSHTQETRSELTFDAKLASGEFLRFNTLSKMLTKKGAKSLLLFEMDSNRMEPLKMKASYKSENVGVSNEGNSDDEVLLSFNYGNKFAKLTNKYRLSKSEITTLSYSLDTSFEMMKKVEVNINHLSNHHWNIEVKHNEEPYAMDLELFSEKVKKGVDMKITLPNVNPIVVTVIYELLGPRKAILNVDIQNVLHLDFNLNTEASYSSLDDFYVLAKWNSAKLQLNNYDLTLRAENKALNIELKNSEGTVFKGVISYAVSKENNKYIYEAQGQIEHKGKTENGNFKLIRQAYELAADKEVGFAYTFSGNVGGAHGVSTIKITTKDLNLKLSICEEKKQCINAQLLASNDMPSKDSTVHSLLILLDLRELGFPYELELQSKITNEAFKFRYILDTKIISNSNLNYQMLIALQPTSGKVQFKLPTREVLLEMHQQYPQNGQLIGHYENSLSLYMDKTNKPNEVSRLLAQADIDGSEWVSLSLKTLLKLEHPTTRPCSISASLEADRNKELADLNIVFDVFKQPEYQVILSSRLENVALPSGFNITGHQTFSSRGLGFEYQSAGHAALNLENKELSLGGELNNVAAGVKSSVLIFGSPTKVEILSYGLNEELLKLIINLKHQKSSTEFEGKLQVLSTKAVKMNGALQFGLVKLNLQREGLLHLDVLLAAGKEIKLKAHESGKELIGFTINLNANNFLDSTFVSNKNDIKELAEKLHNEYKEESDKVLAKMKERYDTLDITKERALIDKIHANLIDFKELKPDFNEILKELEHDPALKQILEIYHEFETKLLKFVEENHKLVHEISGKIHKIITDLHSKLYKIFHDVIIPTSQRIAEDALTIFKQIFNVFADLVVNSFDTVYKVFKQYEPAVKEYGKVIAEVLKPFYEAAEELYKFALDILDDLAKNFQEQLHIIKDLELELKRVLKKINFGEKVLEFLNQILEELNLLPLNADSSDLVTKLHEYISAKLKHEPVDDKSFAEEFFHLLTKALRSLMAVDTVAINTGTLPWNNIFFPAPFSLNIFDDLPDLLTLRFSLLNFIFNENFDYLLTSDFWRSLIFFQGFHLNGHLTEGHHLFTFDGVYVNLNGNCKYILAQDSSNNNFSVIAYVNNKLKSLYLTDKDGQFLELNDAGVLKLNGNPVEFPLHEHGMHAWKLHYTTYIHSEYGVTVMCTAHLKVCHVEVNGFYKSKVRGLLGNGNTEPFDDFTLMDGTVASNTENFLSSYGLGKCNAAGVKPNINDIPSTDICNDHFGYESPLAMGYLIKDPTLFKAACDQAVSSAAEKDKQTAACNIALTYASAIRKQLDRTFVFLPERCLKCVGAPNQRDLFEEFTVKIPESSADVVFVVDVDVSTTEMTNLVAPLIPEVRKALSARGFTDIQIIVIAFSSDQRYPAILTSDQGKVNYHGNLANDKEKLKGPKPLFSEISFSETNLATDKKMYILQLLEKFVKSLVPKSDEMAFNLAFDYPFRPGAAKTIVAVHSNELPYDDFLTIIRAHLTALLTDFNGALLHVIAPVKGISLEGVETEKLIGFNSRLIATLDGKDAKKRQKLQYESDMCIDFVLNKGGWVFTTQNFDKLKPQDQTKMLNQIANSVSDALFKTEMVSECRCMPIYGIHSQHKCIVKSTTFVANKKVKA</sequence>
<dbReference type="SMART" id="SM00216">
    <property type="entry name" value="VWD"/>
    <property type="match status" value="1"/>
</dbReference>
<keyword evidence="1 5" id="KW-0732">Signal</keyword>
<reference evidence="9" key="1">
    <citation type="submission" date="2014-03" db="EMBL/GenBank/DDBJ databases">
        <authorList>
            <person name="Aksoy S."/>
            <person name="Warren W."/>
            <person name="Wilson R.K."/>
        </authorList>
    </citation>
    <scope>NUCLEOTIDE SEQUENCE [LARGE SCALE GENOMIC DNA]</scope>
    <source>
        <strain evidence="9">IAEA</strain>
    </source>
</reference>
<dbReference type="Gene3D" id="2.30.230.10">
    <property type="entry name" value="Lipovitellin, beta-sheet shell regions, chain A"/>
    <property type="match status" value="1"/>
</dbReference>
<dbReference type="VEuPathDB" id="VectorBase:GBRI028066"/>
<dbReference type="InterPro" id="IPR015817">
    <property type="entry name" value="Vitellinogen_open_b-sht_sub1"/>
</dbReference>
<name>A0A1A9WQC0_9MUSC</name>
<dbReference type="EnsemblMetazoa" id="GBRI028066-RA">
    <property type="protein sequence ID" value="GBRI028066-PA"/>
    <property type="gene ID" value="GBRI028066"/>
</dbReference>
<proteinExistence type="predicted"/>
<dbReference type="InterPro" id="IPR015255">
    <property type="entry name" value="Vitellinogen_open_b-sht"/>
</dbReference>
<protein>
    <recommendedName>
        <fullName evidence="10">Vitellogenin domain-containing protein</fullName>
    </recommendedName>
</protein>
<evidence type="ECO:0000313" key="9">
    <source>
        <dbReference type="Proteomes" id="UP000091820"/>
    </source>
</evidence>
<evidence type="ECO:0000256" key="1">
    <source>
        <dbReference type="ARBA" id="ARBA00022729"/>
    </source>
</evidence>
<feature type="chain" id="PRO_5008400638" description="Vitellogenin domain-containing protein" evidence="5">
    <location>
        <begin position="28"/>
        <end position="3338"/>
    </location>
</feature>
<accession>A0A1A9WQC0</accession>